<dbReference type="KEGG" id="mrr:Moror_16836"/>
<name>V2YDK2_MONRO</name>
<feature type="transmembrane region" description="Helical" evidence="2">
    <location>
        <begin position="127"/>
        <end position="147"/>
    </location>
</feature>
<feature type="transmembrane region" description="Helical" evidence="2">
    <location>
        <begin position="167"/>
        <end position="189"/>
    </location>
</feature>
<dbReference type="HOGENOM" id="CLU_064777_0_0_1"/>
<keyword evidence="2" id="KW-0472">Membrane</keyword>
<dbReference type="EMBL" id="AWSO01000518">
    <property type="protein sequence ID" value="ESK89774.1"/>
    <property type="molecule type" value="Genomic_DNA"/>
</dbReference>
<evidence type="ECO:0008006" key="5">
    <source>
        <dbReference type="Google" id="ProtNLM"/>
    </source>
</evidence>
<sequence>MSRLAVSDHHSLRVLTSCIHLLTISLLSFLIARRSCQLGNLPQWKKLTWGKVCVFLVLIDSWLFVLFSGILMTGVETSGNTEACSIIMIACIVFQGSSKVLMYAFLIEKIHIVWSGGHRKHRLKSKVYIACWIIILGFMILHLFFFLGHRSYIGPEDEACMVTFESFTPTSLMIYDFMQILFLTFMFVWPLWHPHVMSPRLRYVAQKTFYGALATLLISAVNWGAIIKLGNTQSGWVCMNSCAVDVTLNALVLYWVSTGALSRTVDHATLSEIQLTSQKPALSVSQTNGSSKIQLSMTFGTTNLSLSNKKKSVYVLESSGQLTKAQKQSGLLRPPTMPARRNSI</sequence>
<feature type="transmembrane region" description="Helical" evidence="2">
    <location>
        <begin position="209"/>
        <end position="227"/>
    </location>
</feature>
<evidence type="ECO:0000256" key="1">
    <source>
        <dbReference type="SAM" id="MobiDB-lite"/>
    </source>
</evidence>
<feature type="transmembrane region" description="Helical" evidence="2">
    <location>
        <begin position="86"/>
        <end position="106"/>
    </location>
</feature>
<gene>
    <name evidence="3" type="ORF">Moror_16836</name>
</gene>
<dbReference type="AlphaFoldDB" id="V2YDK2"/>
<feature type="region of interest" description="Disordered" evidence="1">
    <location>
        <begin position="325"/>
        <end position="344"/>
    </location>
</feature>
<dbReference type="Proteomes" id="UP000017559">
    <property type="component" value="Unassembled WGS sequence"/>
</dbReference>
<dbReference type="PANTHER" id="PTHR38848">
    <property type="entry name" value="G-PROTEIN COUPLED RECEPTORS FAMILY 3 PROFILE DOMAIN-CONTAINING PROTEIN"/>
    <property type="match status" value="1"/>
</dbReference>
<reference evidence="3 4" key="1">
    <citation type="journal article" date="2014" name="BMC Genomics">
        <title>Genome and secretome analysis of the hemibiotrophic fungal pathogen, Moniliophthora roreri, which causes frosty pod rot disease of cacao: mechanisms of the biotrophic and necrotrophic phases.</title>
        <authorList>
            <person name="Meinhardt L.W."/>
            <person name="Costa G.G.L."/>
            <person name="Thomazella D.P.T."/>
            <person name="Teixeira P.J.P.L."/>
            <person name="Carazzolle M.F."/>
            <person name="Schuster S.C."/>
            <person name="Carlson J.E."/>
            <person name="Guiltinan M.J."/>
            <person name="Mieczkowski P."/>
            <person name="Farmer A."/>
            <person name="Ramaraj T."/>
            <person name="Crozier J."/>
            <person name="Davis R.E."/>
            <person name="Shao J."/>
            <person name="Melnick R.L."/>
            <person name="Pereira G.A.G."/>
            <person name="Bailey B.A."/>
        </authorList>
    </citation>
    <scope>NUCLEOTIDE SEQUENCE [LARGE SCALE GENOMIC DNA]</scope>
    <source>
        <strain evidence="3 4">MCA 2997</strain>
    </source>
</reference>
<accession>V2YDK2</accession>
<dbReference type="OrthoDB" id="3210850at2759"/>
<protein>
    <recommendedName>
        <fullName evidence="5">Transmembrane protein</fullName>
    </recommendedName>
</protein>
<evidence type="ECO:0000256" key="2">
    <source>
        <dbReference type="SAM" id="Phobius"/>
    </source>
</evidence>
<evidence type="ECO:0000313" key="3">
    <source>
        <dbReference type="EMBL" id="ESK89774.1"/>
    </source>
</evidence>
<feature type="transmembrane region" description="Helical" evidence="2">
    <location>
        <begin position="52"/>
        <end position="74"/>
    </location>
</feature>
<organism evidence="3 4">
    <name type="scientific">Moniliophthora roreri (strain MCA 2997)</name>
    <name type="common">Cocoa frosty pod rot fungus</name>
    <name type="synonym">Crinipellis roreri</name>
    <dbReference type="NCBI Taxonomy" id="1381753"/>
    <lineage>
        <taxon>Eukaryota</taxon>
        <taxon>Fungi</taxon>
        <taxon>Dikarya</taxon>
        <taxon>Basidiomycota</taxon>
        <taxon>Agaricomycotina</taxon>
        <taxon>Agaricomycetes</taxon>
        <taxon>Agaricomycetidae</taxon>
        <taxon>Agaricales</taxon>
        <taxon>Marasmiineae</taxon>
        <taxon>Marasmiaceae</taxon>
        <taxon>Moniliophthora</taxon>
    </lineage>
</organism>
<proteinExistence type="predicted"/>
<comment type="caution">
    <text evidence="3">The sequence shown here is derived from an EMBL/GenBank/DDBJ whole genome shotgun (WGS) entry which is preliminary data.</text>
</comment>
<dbReference type="PANTHER" id="PTHR38848:SF3">
    <property type="entry name" value="G-PROTEIN COUPLED RECEPTORS FAMILY 3 PROFILE DOMAIN-CONTAINING PROTEIN"/>
    <property type="match status" value="1"/>
</dbReference>
<keyword evidence="2" id="KW-1133">Transmembrane helix</keyword>
<feature type="transmembrane region" description="Helical" evidence="2">
    <location>
        <begin position="12"/>
        <end position="32"/>
    </location>
</feature>
<keyword evidence="2" id="KW-0812">Transmembrane</keyword>
<evidence type="ECO:0000313" key="4">
    <source>
        <dbReference type="Proteomes" id="UP000017559"/>
    </source>
</evidence>
<keyword evidence="4" id="KW-1185">Reference proteome</keyword>